<comment type="subunit">
    <text evidence="1">Heterotrimer of A, B and C subunits.</text>
</comment>
<name>A0A1N6U3A1_9MICO</name>
<evidence type="ECO:0000256" key="1">
    <source>
        <dbReference type="HAMAP-Rule" id="MF_00122"/>
    </source>
</evidence>
<dbReference type="Gene3D" id="1.10.20.60">
    <property type="entry name" value="Glu-tRNAGln amidotransferase C subunit, N-terminal domain"/>
    <property type="match status" value="1"/>
</dbReference>
<dbReference type="InterPro" id="IPR036113">
    <property type="entry name" value="Asp/Glu-ADT_sf_sub_c"/>
</dbReference>
<comment type="catalytic activity">
    <reaction evidence="1">
        <text>L-glutamyl-tRNA(Gln) + L-glutamine + ATP + H2O = L-glutaminyl-tRNA(Gln) + L-glutamate + ADP + phosphate + H(+)</text>
        <dbReference type="Rhea" id="RHEA:17521"/>
        <dbReference type="Rhea" id="RHEA-COMP:9681"/>
        <dbReference type="Rhea" id="RHEA-COMP:9684"/>
        <dbReference type="ChEBI" id="CHEBI:15377"/>
        <dbReference type="ChEBI" id="CHEBI:15378"/>
        <dbReference type="ChEBI" id="CHEBI:29985"/>
        <dbReference type="ChEBI" id="CHEBI:30616"/>
        <dbReference type="ChEBI" id="CHEBI:43474"/>
        <dbReference type="ChEBI" id="CHEBI:58359"/>
        <dbReference type="ChEBI" id="CHEBI:78520"/>
        <dbReference type="ChEBI" id="CHEBI:78521"/>
        <dbReference type="ChEBI" id="CHEBI:456216"/>
    </reaction>
</comment>
<comment type="similarity">
    <text evidence="1">Belongs to the GatC family.</text>
</comment>
<dbReference type="InterPro" id="IPR003837">
    <property type="entry name" value="GatC"/>
</dbReference>
<dbReference type="EMBL" id="FTMI01000005">
    <property type="protein sequence ID" value="SIQ60138.1"/>
    <property type="molecule type" value="Genomic_DNA"/>
</dbReference>
<dbReference type="GO" id="GO:0016740">
    <property type="term" value="F:transferase activity"/>
    <property type="evidence" value="ECO:0007669"/>
    <property type="project" value="UniProtKB-KW"/>
</dbReference>
<dbReference type="SUPFAM" id="SSF141000">
    <property type="entry name" value="Glu-tRNAGln amidotransferase C subunit"/>
    <property type="match status" value="1"/>
</dbReference>
<dbReference type="GO" id="GO:0005524">
    <property type="term" value="F:ATP binding"/>
    <property type="evidence" value="ECO:0007669"/>
    <property type="project" value="UniProtKB-KW"/>
</dbReference>
<dbReference type="Pfam" id="PF02686">
    <property type="entry name" value="GatC"/>
    <property type="match status" value="1"/>
</dbReference>
<proteinExistence type="inferred from homology"/>
<dbReference type="NCBIfam" id="TIGR00135">
    <property type="entry name" value="gatC"/>
    <property type="match status" value="1"/>
</dbReference>
<evidence type="ECO:0000313" key="3">
    <source>
        <dbReference type="Proteomes" id="UP000186235"/>
    </source>
</evidence>
<sequence>MCREAGDAVGTTSVPTRMAAMSTISRDEVARVAALARIDLRPEELDRLSGELDVIVDAIAKVSEVATPDVPATSHPIPMSNVFRDDIPEPPLPVEDVLAGAPAAEDGRFSVPQILGEE</sequence>
<dbReference type="GO" id="GO:0070681">
    <property type="term" value="P:glutaminyl-tRNAGln biosynthesis via transamidation"/>
    <property type="evidence" value="ECO:0007669"/>
    <property type="project" value="TreeGrafter"/>
</dbReference>
<dbReference type="PANTHER" id="PTHR15004:SF0">
    <property type="entry name" value="GLUTAMYL-TRNA(GLN) AMIDOTRANSFERASE SUBUNIT C, MITOCHONDRIAL"/>
    <property type="match status" value="1"/>
</dbReference>
<comment type="catalytic activity">
    <reaction evidence="1">
        <text>L-aspartyl-tRNA(Asn) + L-glutamine + ATP + H2O = L-asparaginyl-tRNA(Asn) + L-glutamate + ADP + phosphate + 2 H(+)</text>
        <dbReference type="Rhea" id="RHEA:14513"/>
        <dbReference type="Rhea" id="RHEA-COMP:9674"/>
        <dbReference type="Rhea" id="RHEA-COMP:9677"/>
        <dbReference type="ChEBI" id="CHEBI:15377"/>
        <dbReference type="ChEBI" id="CHEBI:15378"/>
        <dbReference type="ChEBI" id="CHEBI:29985"/>
        <dbReference type="ChEBI" id="CHEBI:30616"/>
        <dbReference type="ChEBI" id="CHEBI:43474"/>
        <dbReference type="ChEBI" id="CHEBI:58359"/>
        <dbReference type="ChEBI" id="CHEBI:78515"/>
        <dbReference type="ChEBI" id="CHEBI:78516"/>
        <dbReference type="ChEBI" id="CHEBI:456216"/>
    </reaction>
</comment>
<keyword evidence="1" id="KW-0067">ATP-binding</keyword>
<accession>A0A1N6U3A1</accession>
<dbReference type="GO" id="GO:0006450">
    <property type="term" value="P:regulation of translational fidelity"/>
    <property type="evidence" value="ECO:0007669"/>
    <property type="project" value="InterPro"/>
</dbReference>
<evidence type="ECO:0000313" key="2">
    <source>
        <dbReference type="EMBL" id="SIQ60138.1"/>
    </source>
</evidence>
<keyword evidence="1" id="KW-0648">Protein biosynthesis</keyword>
<dbReference type="PANTHER" id="PTHR15004">
    <property type="entry name" value="GLUTAMYL-TRNA(GLN) AMIDOTRANSFERASE SUBUNIT C, MITOCHONDRIAL"/>
    <property type="match status" value="1"/>
</dbReference>
<dbReference type="GO" id="GO:0006412">
    <property type="term" value="P:translation"/>
    <property type="evidence" value="ECO:0007669"/>
    <property type="project" value="UniProtKB-UniRule"/>
</dbReference>
<keyword evidence="1" id="KW-0436">Ligase</keyword>
<dbReference type="Proteomes" id="UP000186235">
    <property type="component" value="Unassembled WGS sequence"/>
</dbReference>
<dbReference type="EC" id="6.3.5.-" evidence="1"/>
<keyword evidence="3" id="KW-1185">Reference proteome</keyword>
<dbReference type="AlphaFoldDB" id="A0A1N6U3A1"/>
<organism evidence="2 3">
    <name type="scientific">Cellulosimicrobium aquatile</name>
    <dbReference type="NCBI Taxonomy" id="1612203"/>
    <lineage>
        <taxon>Bacteria</taxon>
        <taxon>Bacillati</taxon>
        <taxon>Actinomycetota</taxon>
        <taxon>Actinomycetes</taxon>
        <taxon>Micrococcales</taxon>
        <taxon>Promicromonosporaceae</taxon>
        <taxon>Cellulosimicrobium</taxon>
    </lineage>
</organism>
<protein>
    <recommendedName>
        <fullName evidence="1">Aspartyl/glutamyl-tRNA(Asn/Gln) amidotransferase subunit C</fullName>
        <shortName evidence="1">Asp/Glu-ADT subunit C</shortName>
        <ecNumber evidence="1">6.3.5.-</ecNumber>
    </recommendedName>
</protein>
<reference evidence="3" key="1">
    <citation type="submission" date="2017-01" db="EMBL/GenBank/DDBJ databases">
        <authorList>
            <person name="Varghese N."/>
            <person name="Submissions S."/>
        </authorList>
    </citation>
    <scope>NUCLEOTIDE SEQUENCE [LARGE SCALE GENOMIC DNA]</scope>
    <source>
        <strain evidence="3">3bp</strain>
    </source>
</reference>
<comment type="function">
    <text evidence="1">Allows the formation of correctly charged Asn-tRNA(Asn) or Gln-tRNA(Gln) through the transamidation of misacylated Asp-tRNA(Asn) or Glu-tRNA(Gln) in organisms which lack either or both of asparaginyl-tRNA or glutaminyl-tRNA synthetases. The reaction takes place in the presence of glutamine and ATP through an activated phospho-Asp-tRNA(Asn) or phospho-Glu-tRNA(Gln).</text>
</comment>
<dbReference type="HAMAP" id="MF_00122">
    <property type="entry name" value="GatC"/>
    <property type="match status" value="1"/>
</dbReference>
<dbReference type="GO" id="GO:0050566">
    <property type="term" value="F:asparaginyl-tRNA synthase (glutamine-hydrolyzing) activity"/>
    <property type="evidence" value="ECO:0007669"/>
    <property type="project" value="RHEA"/>
</dbReference>
<keyword evidence="1" id="KW-0547">Nucleotide-binding</keyword>
<dbReference type="GO" id="GO:0050567">
    <property type="term" value="F:glutaminyl-tRNA synthase (glutamine-hydrolyzing) activity"/>
    <property type="evidence" value="ECO:0007669"/>
    <property type="project" value="UniProtKB-UniRule"/>
</dbReference>
<keyword evidence="2" id="KW-0808">Transferase</keyword>
<gene>
    <name evidence="1" type="primary">gatC</name>
    <name evidence="2" type="ORF">SAMN05518682_3067</name>
</gene>